<proteinExistence type="predicted"/>
<sequence>MLIPAHAGKNGQEVRKNGQGVSLHARAIFFCYIAEYISVLQ</sequence>
<dbReference type="EMBL" id="AFCT01000868">
    <property type="protein sequence ID" value="EHC89707.1"/>
    <property type="molecule type" value="Genomic_DNA"/>
</dbReference>
<evidence type="ECO:0000313" key="2">
    <source>
        <dbReference type="Proteomes" id="UP000004903"/>
    </source>
</evidence>
<comment type="caution">
    <text evidence="1">The sequence shown here is derived from an EMBL/GenBank/DDBJ whole genome shotgun (WGS) entry which is preliminary data.</text>
</comment>
<evidence type="ECO:0000313" key="1">
    <source>
        <dbReference type="EMBL" id="EHC89707.1"/>
    </source>
</evidence>
<organism evidence="1 2">
    <name type="scientific">Salmonella enterica subsp. enterica serovar Rubislaw str. A4-653</name>
    <dbReference type="NCBI Taxonomy" id="913081"/>
    <lineage>
        <taxon>Bacteria</taxon>
        <taxon>Pseudomonadati</taxon>
        <taxon>Pseudomonadota</taxon>
        <taxon>Gammaproteobacteria</taxon>
        <taxon>Enterobacterales</taxon>
        <taxon>Enterobacteriaceae</taxon>
        <taxon>Salmonella</taxon>
    </lineage>
</organism>
<dbReference type="Proteomes" id="UP000004903">
    <property type="component" value="Unassembled WGS sequence"/>
</dbReference>
<dbReference type="AlphaFoldDB" id="G5QIC3"/>
<gene>
    <name evidence="1" type="ORF">LTSERUB_2282</name>
</gene>
<name>G5QIC3_SALRU</name>
<reference evidence="1 2" key="1">
    <citation type="journal article" date="2011" name="BMC Genomics">
        <title>Genome sequencing reveals diversification of virulence factor content and possible host adaptation in distinct subpopulations of Salmonella enterica.</title>
        <authorList>
            <person name="den Bakker H.C."/>
            <person name="Moreno Switt A.I."/>
            <person name="Govoni G."/>
            <person name="Cummings C.A."/>
            <person name="Ranieri M.L."/>
            <person name="Degoricija L."/>
            <person name="Hoelzer K."/>
            <person name="Rodriguez-Rivera L.D."/>
            <person name="Brown S."/>
            <person name="Bolchacova E."/>
            <person name="Furtado M.R."/>
            <person name="Wiedmann M."/>
        </authorList>
    </citation>
    <scope>NUCLEOTIDE SEQUENCE [LARGE SCALE GENOMIC DNA]</scope>
    <source>
        <strain evidence="1 2">A4-653</strain>
    </source>
</reference>
<dbReference type="PATRIC" id="fig|913081.3.peg.1792"/>
<accession>G5QIC3</accession>
<protein>
    <submittedName>
        <fullName evidence="1">Uncharacterized protein</fullName>
    </submittedName>
</protein>